<evidence type="ECO:0000256" key="1">
    <source>
        <dbReference type="SAM" id="SignalP"/>
    </source>
</evidence>
<evidence type="ECO:0000313" key="2">
    <source>
        <dbReference type="EMBL" id="RIQ24570.1"/>
    </source>
</evidence>
<protein>
    <recommendedName>
        <fullName evidence="4">Exo-alpha-sialidase</fullName>
    </recommendedName>
</protein>
<dbReference type="Gene3D" id="2.60.40.650">
    <property type="match status" value="1"/>
</dbReference>
<reference evidence="2 3" key="1">
    <citation type="submission" date="2018-09" db="EMBL/GenBank/DDBJ databases">
        <title>Isolation, diversity and antifungal activity of actinobacteria from wheat.</title>
        <authorList>
            <person name="Han C."/>
        </authorList>
    </citation>
    <scope>NUCLEOTIDE SEQUENCE [LARGE SCALE GENOMIC DNA]</scope>
    <source>
        <strain evidence="2 3">NEAU-YY265</strain>
    </source>
</reference>
<accession>A0A418KRD0</accession>
<keyword evidence="1" id="KW-0732">Signal</keyword>
<dbReference type="RefSeq" id="WP_119660101.1">
    <property type="nucleotide sequence ID" value="NZ_QUAL01000111.1"/>
</dbReference>
<keyword evidence="3" id="KW-1185">Reference proteome</keyword>
<dbReference type="AlphaFoldDB" id="A0A418KRD0"/>
<evidence type="ECO:0008006" key="4">
    <source>
        <dbReference type="Google" id="ProtNLM"/>
    </source>
</evidence>
<comment type="caution">
    <text evidence="2">The sequence shown here is derived from an EMBL/GenBank/DDBJ whole genome shotgun (WGS) entry which is preliminary data.</text>
</comment>
<feature type="chain" id="PRO_5038819775" description="Exo-alpha-sialidase" evidence="1">
    <location>
        <begin position="30"/>
        <end position="203"/>
    </location>
</feature>
<evidence type="ECO:0000313" key="3">
    <source>
        <dbReference type="Proteomes" id="UP000284057"/>
    </source>
</evidence>
<dbReference type="Proteomes" id="UP000284057">
    <property type="component" value="Unassembled WGS sequence"/>
</dbReference>
<organism evidence="2 3">
    <name type="scientific">Jiangella rhizosphaerae</name>
    <dbReference type="NCBI Taxonomy" id="2293569"/>
    <lineage>
        <taxon>Bacteria</taxon>
        <taxon>Bacillati</taxon>
        <taxon>Actinomycetota</taxon>
        <taxon>Actinomycetes</taxon>
        <taxon>Jiangellales</taxon>
        <taxon>Jiangellaceae</taxon>
        <taxon>Jiangella</taxon>
    </lineage>
</organism>
<proteinExistence type="predicted"/>
<feature type="signal peptide" evidence="1">
    <location>
        <begin position="1"/>
        <end position="29"/>
    </location>
</feature>
<dbReference type="OrthoDB" id="3363472at2"/>
<dbReference type="EMBL" id="QUAL01000111">
    <property type="protein sequence ID" value="RIQ24570.1"/>
    <property type="molecule type" value="Genomic_DNA"/>
</dbReference>
<sequence>MSRHSLSRWRRTSVFATLAGVGLFASACAGGAVTGDLVGYQNLPAEDARYTLELDNGDATTVWEYSSGHVDESNAVQPCTGAAVPQAEAPAGECRPEPLIFLKYDLGLDLDETVPAGSHAITVTGYYEQQLTTPPEVTDLAVEVSHDGGTTWEPASTRAAGDGVFDVTLMHPRDADAVALRVSATDSDGNTVVQTLPAAFTVR</sequence>
<name>A0A418KRD0_9ACTN</name>
<dbReference type="PROSITE" id="PS51257">
    <property type="entry name" value="PROKAR_LIPOPROTEIN"/>
    <property type="match status" value="1"/>
</dbReference>
<gene>
    <name evidence="2" type="ORF">DY240_11860</name>
</gene>